<dbReference type="Proteomes" id="UP001501822">
    <property type="component" value="Unassembled WGS sequence"/>
</dbReference>
<dbReference type="EMBL" id="BAAABM010000047">
    <property type="protein sequence ID" value="GAA0355337.1"/>
    <property type="molecule type" value="Genomic_DNA"/>
</dbReference>
<dbReference type="Pfam" id="PF17648">
    <property type="entry name" value="Luciferase"/>
    <property type="match status" value="1"/>
</dbReference>
<sequence>MATWPGLATDRPSCGVGRGFAFRGTQILHLHTGDEADLRLTRSFIDRLDQVLAESGQIVVRPGDDWVTVRLDTDTAGSLLISLTSLAIQAAHHGTSPGLPCTREGERPVDTERSADPGPVERGEGTLAVEASERSLPRTLRLVRPLRQR</sequence>
<accession>A0ABN0X543</accession>
<proteinExistence type="predicted"/>
<dbReference type="InterPro" id="IPR040841">
    <property type="entry name" value="Luciferase_dom"/>
</dbReference>
<evidence type="ECO:0000259" key="2">
    <source>
        <dbReference type="Pfam" id="PF17648"/>
    </source>
</evidence>
<comment type="caution">
    <text evidence="3">The sequence shown here is derived from an EMBL/GenBank/DDBJ whole genome shotgun (WGS) entry which is preliminary data.</text>
</comment>
<feature type="compositionally biased region" description="Basic and acidic residues" evidence="1">
    <location>
        <begin position="103"/>
        <end position="124"/>
    </location>
</feature>
<protein>
    <recommendedName>
        <fullName evidence="2">Luciferase domain-containing protein</fullName>
    </recommendedName>
</protein>
<feature type="region of interest" description="Disordered" evidence="1">
    <location>
        <begin position="92"/>
        <end position="131"/>
    </location>
</feature>
<evidence type="ECO:0000256" key="1">
    <source>
        <dbReference type="SAM" id="MobiDB-lite"/>
    </source>
</evidence>
<keyword evidence="4" id="KW-1185">Reference proteome</keyword>
<feature type="domain" description="Luciferase" evidence="2">
    <location>
        <begin position="24"/>
        <end position="87"/>
    </location>
</feature>
<name>A0ABN0X543_9ACTN</name>
<organism evidence="3 4">
    <name type="scientific">Actinoallomurus spadix</name>
    <dbReference type="NCBI Taxonomy" id="79912"/>
    <lineage>
        <taxon>Bacteria</taxon>
        <taxon>Bacillati</taxon>
        <taxon>Actinomycetota</taxon>
        <taxon>Actinomycetes</taxon>
        <taxon>Streptosporangiales</taxon>
        <taxon>Thermomonosporaceae</taxon>
        <taxon>Actinoallomurus</taxon>
    </lineage>
</organism>
<gene>
    <name evidence="3" type="ORF">GCM10010151_51190</name>
</gene>
<evidence type="ECO:0000313" key="4">
    <source>
        <dbReference type="Proteomes" id="UP001501822"/>
    </source>
</evidence>
<evidence type="ECO:0000313" key="3">
    <source>
        <dbReference type="EMBL" id="GAA0355337.1"/>
    </source>
</evidence>
<reference evidence="3 4" key="1">
    <citation type="journal article" date="2019" name="Int. J. Syst. Evol. Microbiol.">
        <title>The Global Catalogue of Microorganisms (GCM) 10K type strain sequencing project: providing services to taxonomists for standard genome sequencing and annotation.</title>
        <authorList>
            <consortium name="The Broad Institute Genomics Platform"/>
            <consortium name="The Broad Institute Genome Sequencing Center for Infectious Disease"/>
            <person name="Wu L."/>
            <person name="Ma J."/>
        </authorList>
    </citation>
    <scope>NUCLEOTIDE SEQUENCE [LARGE SCALE GENOMIC DNA]</scope>
    <source>
        <strain evidence="3 4">JCM 3146</strain>
    </source>
</reference>